<comment type="caution">
    <text evidence="5">The sequence shown here is derived from an EMBL/GenBank/DDBJ whole genome shotgun (WGS) entry which is preliminary data.</text>
</comment>
<keyword evidence="3 5" id="KW-0067">ATP-binding</keyword>
<dbReference type="InterPro" id="IPR051782">
    <property type="entry name" value="ABC_Transporter_VariousFunc"/>
</dbReference>
<evidence type="ECO:0000259" key="4">
    <source>
        <dbReference type="PROSITE" id="PS50893"/>
    </source>
</evidence>
<dbReference type="PANTHER" id="PTHR42939:SF1">
    <property type="entry name" value="ABC TRANSPORTER ATP-BINDING PROTEIN ALBC-RELATED"/>
    <property type="match status" value="1"/>
</dbReference>
<dbReference type="InterPro" id="IPR003439">
    <property type="entry name" value="ABC_transporter-like_ATP-bd"/>
</dbReference>
<dbReference type="InterPro" id="IPR027417">
    <property type="entry name" value="P-loop_NTPase"/>
</dbReference>
<dbReference type="SUPFAM" id="SSF52540">
    <property type="entry name" value="P-loop containing nucleoside triphosphate hydrolases"/>
    <property type="match status" value="1"/>
</dbReference>
<evidence type="ECO:0000256" key="1">
    <source>
        <dbReference type="ARBA" id="ARBA00022448"/>
    </source>
</evidence>
<accession>A0ABS5I438</accession>
<dbReference type="InterPro" id="IPR017871">
    <property type="entry name" value="ABC_transporter-like_CS"/>
</dbReference>
<dbReference type="PANTHER" id="PTHR42939">
    <property type="entry name" value="ABC TRANSPORTER ATP-BINDING PROTEIN ALBC-RELATED"/>
    <property type="match status" value="1"/>
</dbReference>
<evidence type="ECO:0000313" key="6">
    <source>
        <dbReference type="Proteomes" id="UP000811844"/>
    </source>
</evidence>
<evidence type="ECO:0000256" key="3">
    <source>
        <dbReference type="ARBA" id="ARBA00022840"/>
    </source>
</evidence>
<dbReference type="EMBL" id="JAAIKR010000012">
    <property type="protein sequence ID" value="MBR9728786.1"/>
    <property type="molecule type" value="Genomic_DNA"/>
</dbReference>
<gene>
    <name evidence="5" type="ORF">G3R48_12440</name>
</gene>
<organism evidence="5 6">
    <name type="scientific">Shewanella intestini</name>
    <dbReference type="NCBI Taxonomy" id="2017544"/>
    <lineage>
        <taxon>Bacteria</taxon>
        <taxon>Pseudomonadati</taxon>
        <taxon>Pseudomonadota</taxon>
        <taxon>Gammaproteobacteria</taxon>
        <taxon>Alteromonadales</taxon>
        <taxon>Shewanellaceae</taxon>
        <taxon>Shewanella</taxon>
    </lineage>
</organism>
<dbReference type="CDD" id="cd03230">
    <property type="entry name" value="ABC_DR_subfamily_A"/>
    <property type="match status" value="1"/>
</dbReference>
<dbReference type="SMART" id="SM00382">
    <property type="entry name" value="AAA"/>
    <property type="match status" value="1"/>
</dbReference>
<dbReference type="InterPro" id="IPR003593">
    <property type="entry name" value="AAA+_ATPase"/>
</dbReference>
<sequence>MSHSLAVCQSQPIVSLTDVCLQFGDFAALTKVDFEIFPGQTLALLGHNGAGKSSLIKLILGLYQPTRGQINIADKKQLNLGYLPEDVSFYDKLTGKEVLSYFAALKQVNPSKVNQLIEEFELGYAQHRPLKTYSKGMKQRLGVAQAILSEPQVLLLDEPTVGLDPQASQFLYKKIDQLKHQGCAVVVCTHELAMIEQHLDRAFLMAKGHKLASGTLSELRKLSGLNTHITMTAIEQRIKGDRYLQSLCRDNALEVGTNQRDEMIKYLVATKNITDFNVLEPSLMDVYRYFMRQVFELETSAATVQPSRTDTPLFQQLLRYFKPQVGKGHYE</sequence>
<keyword evidence="6" id="KW-1185">Reference proteome</keyword>
<dbReference type="Proteomes" id="UP000811844">
    <property type="component" value="Unassembled WGS sequence"/>
</dbReference>
<dbReference type="PROSITE" id="PS00211">
    <property type="entry name" value="ABC_TRANSPORTER_1"/>
    <property type="match status" value="1"/>
</dbReference>
<dbReference type="GO" id="GO:0005524">
    <property type="term" value="F:ATP binding"/>
    <property type="evidence" value="ECO:0007669"/>
    <property type="project" value="UniProtKB-KW"/>
</dbReference>
<dbReference type="RefSeq" id="WP_153665081.1">
    <property type="nucleotide sequence ID" value="NZ_JAAIKR010000012.1"/>
</dbReference>
<keyword evidence="1" id="KW-0813">Transport</keyword>
<dbReference type="Gene3D" id="3.40.50.300">
    <property type="entry name" value="P-loop containing nucleotide triphosphate hydrolases"/>
    <property type="match status" value="1"/>
</dbReference>
<evidence type="ECO:0000256" key="2">
    <source>
        <dbReference type="ARBA" id="ARBA00022741"/>
    </source>
</evidence>
<evidence type="ECO:0000313" key="5">
    <source>
        <dbReference type="EMBL" id="MBR9728786.1"/>
    </source>
</evidence>
<dbReference type="Pfam" id="PF00005">
    <property type="entry name" value="ABC_tran"/>
    <property type="match status" value="1"/>
</dbReference>
<keyword evidence="2" id="KW-0547">Nucleotide-binding</keyword>
<reference evidence="5 6" key="1">
    <citation type="submission" date="2020-02" db="EMBL/GenBank/DDBJ databases">
        <title>Shewanella WXL01 sp. nov., a marine bacterium isolated from green algae in Luhuitou Fringing Reef (Northern South China Sea).</title>
        <authorList>
            <person name="Wang X."/>
        </authorList>
    </citation>
    <scope>NUCLEOTIDE SEQUENCE [LARGE SCALE GENOMIC DNA]</scope>
    <source>
        <strain evidence="5 6">MCCC 1A01895</strain>
    </source>
</reference>
<feature type="domain" description="ABC transporter" evidence="4">
    <location>
        <begin position="14"/>
        <end position="232"/>
    </location>
</feature>
<protein>
    <submittedName>
        <fullName evidence="5">ABC transporter ATP-binding protein</fullName>
    </submittedName>
</protein>
<proteinExistence type="predicted"/>
<name>A0ABS5I438_9GAMM</name>
<dbReference type="PROSITE" id="PS50893">
    <property type="entry name" value="ABC_TRANSPORTER_2"/>
    <property type="match status" value="1"/>
</dbReference>